<proteinExistence type="predicted"/>
<dbReference type="VEuPathDB" id="GiardiaDB:QR46_4567"/>
<organism evidence="1 2">
    <name type="scientific">Giardia duodenalis assemblage B</name>
    <dbReference type="NCBI Taxonomy" id="1394984"/>
    <lineage>
        <taxon>Eukaryota</taxon>
        <taxon>Metamonada</taxon>
        <taxon>Diplomonadida</taxon>
        <taxon>Hexamitidae</taxon>
        <taxon>Giardiinae</taxon>
        <taxon>Giardia</taxon>
    </lineage>
</organism>
<reference evidence="1 2" key="1">
    <citation type="journal article" date="2015" name="Mol. Biochem. Parasitol.">
        <title>Identification of polymorphic genes for use in assemblage B genotyping assays through comparative genomics of multiple assemblage B Giardia duodenalis isolates.</title>
        <authorList>
            <person name="Wielinga C."/>
            <person name="Thompson R.C."/>
            <person name="Monis P."/>
            <person name="Ryan U."/>
        </authorList>
    </citation>
    <scope>NUCLEOTIDE SEQUENCE [LARGE SCALE GENOMIC DNA]</scope>
    <source>
        <strain evidence="1 2">BAH15c1</strain>
    </source>
</reference>
<evidence type="ECO:0000313" key="2">
    <source>
        <dbReference type="Proteomes" id="UP000070089"/>
    </source>
</evidence>
<dbReference type="EMBL" id="JXTI01000184">
    <property type="protein sequence ID" value="KWX11466.1"/>
    <property type="molecule type" value="Genomic_DNA"/>
</dbReference>
<dbReference type="Proteomes" id="UP000070089">
    <property type="component" value="Unassembled WGS sequence"/>
</dbReference>
<comment type="caution">
    <text evidence="1">The sequence shown here is derived from an EMBL/GenBank/DDBJ whole genome shotgun (WGS) entry which is preliminary data.</text>
</comment>
<dbReference type="OrthoDB" id="10253417at2759"/>
<evidence type="ECO:0000313" key="1">
    <source>
        <dbReference type="EMBL" id="KWX11466.1"/>
    </source>
</evidence>
<name>A0A132NN46_GIAIN</name>
<sequence length="184" mass="21463">MYYQGSIEPIKSKQQSNMTHQHDDLLAEANLLRCTIHHSSGSESMHLVVYDTGLLLEQERQNLLRMQTARDLMEQISVHTRPKERSIFHHATILDRDALSQALRLETRDRQRTMIELDDQIRYHANTSLREYRQQREHRRGVCSPPVYSWLIPELCRCRLLNRSSGAPLLVHGTTINPSSNLLK</sequence>
<dbReference type="AlphaFoldDB" id="A0A132NN46"/>
<accession>A0A132NN46</accession>
<gene>
    <name evidence="1" type="ORF">QR46_4567</name>
</gene>
<protein>
    <submittedName>
        <fullName evidence="1">Uncharacterized protein</fullName>
    </submittedName>
</protein>